<dbReference type="CDD" id="cd06257">
    <property type="entry name" value="DnaJ"/>
    <property type="match status" value="1"/>
</dbReference>
<dbReference type="Pfam" id="PF01556">
    <property type="entry name" value="DnaJ_C"/>
    <property type="match status" value="1"/>
</dbReference>
<organism evidence="12">
    <name type="scientific">marine metagenome</name>
    <dbReference type="NCBI Taxonomy" id="408172"/>
    <lineage>
        <taxon>unclassified sequences</taxon>
        <taxon>metagenomes</taxon>
        <taxon>ecological metagenomes</taxon>
    </lineage>
</organism>
<gene>
    <name evidence="12" type="ORF">METZ01_LOCUS80662</name>
</gene>
<feature type="region of interest" description="Disordered" evidence="9">
    <location>
        <begin position="299"/>
        <end position="325"/>
    </location>
</feature>
<evidence type="ECO:0000256" key="5">
    <source>
        <dbReference type="ARBA" id="ARBA00022771"/>
    </source>
</evidence>
<dbReference type="SMART" id="SM00271">
    <property type="entry name" value="DnaJ"/>
    <property type="match status" value="1"/>
</dbReference>
<evidence type="ECO:0000259" key="10">
    <source>
        <dbReference type="PROSITE" id="PS50076"/>
    </source>
</evidence>
<accession>A0A381UJG8</accession>
<dbReference type="SUPFAM" id="SSF49493">
    <property type="entry name" value="HSP40/DnaJ peptide-binding domain"/>
    <property type="match status" value="2"/>
</dbReference>
<dbReference type="GO" id="GO:0005524">
    <property type="term" value="F:ATP binding"/>
    <property type="evidence" value="ECO:0007669"/>
    <property type="project" value="InterPro"/>
</dbReference>
<dbReference type="HAMAP" id="MF_01152">
    <property type="entry name" value="DnaJ"/>
    <property type="match status" value="1"/>
</dbReference>
<evidence type="ECO:0000259" key="11">
    <source>
        <dbReference type="PROSITE" id="PS51188"/>
    </source>
</evidence>
<dbReference type="CDD" id="cd10719">
    <property type="entry name" value="DnaJ_zf"/>
    <property type="match status" value="1"/>
</dbReference>
<dbReference type="PROSITE" id="PS50076">
    <property type="entry name" value="DNAJ_2"/>
    <property type="match status" value="1"/>
</dbReference>
<dbReference type="GO" id="GO:0009408">
    <property type="term" value="P:response to heat"/>
    <property type="evidence" value="ECO:0007669"/>
    <property type="project" value="InterPro"/>
</dbReference>
<dbReference type="InterPro" id="IPR001623">
    <property type="entry name" value="DnaJ_domain"/>
</dbReference>
<dbReference type="InterPro" id="IPR001305">
    <property type="entry name" value="HSP_DnaJ_Cys-rich_dom"/>
</dbReference>
<dbReference type="PANTHER" id="PTHR43096">
    <property type="entry name" value="DNAJ HOMOLOG 1, MITOCHONDRIAL-RELATED"/>
    <property type="match status" value="1"/>
</dbReference>
<dbReference type="PRINTS" id="PR00625">
    <property type="entry name" value="JDOMAIN"/>
</dbReference>
<dbReference type="InterPro" id="IPR036869">
    <property type="entry name" value="J_dom_sf"/>
</dbReference>
<evidence type="ECO:0000256" key="2">
    <source>
        <dbReference type="ARBA" id="ARBA00022705"/>
    </source>
</evidence>
<protein>
    <recommendedName>
        <fullName evidence="13">J domain-containing protein</fullName>
    </recommendedName>
</protein>
<keyword evidence="3" id="KW-0479">Metal-binding</keyword>
<dbReference type="GO" id="GO:0005737">
    <property type="term" value="C:cytoplasm"/>
    <property type="evidence" value="ECO:0007669"/>
    <property type="project" value="TreeGrafter"/>
</dbReference>
<dbReference type="InterPro" id="IPR012724">
    <property type="entry name" value="DnaJ"/>
</dbReference>
<evidence type="ECO:0000256" key="3">
    <source>
        <dbReference type="ARBA" id="ARBA00022723"/>
    </source>
</evidence>
<dbReference type="SUPFAM" id="SSF57938">
    <property type="entry name" value="DnaJ/Hsp40 cysteine-rich domain"/>
    <property type="match status" value="1"/>
</dbReference>
<evidence type="ECO:0008006" key="13">
    <source>
        <dbReference type="Google" id="ProtNLM"/>
    </source>
</evidence>
<dbReference type="Gene3D" id="2.60.260.20">
    <property type="entry name" value="Urease metallochaperone UreE, N-terminal domain"/>
    <property type="match status" value="2"/>
</dbReference>
<dbReference type="SUPFAM" id="SSF46565">
    <property type="entry name" value="Chaperone J-domain"/>
    <property type="match status" value="1"/>
</dbReference>
<dbReference type="PANTHER" id="PTHR43096:SF48">
    <property type="entry name" value="CHAPERONE PROTEIN DNAJ"/>
    <property type="match status" value="1"/>
</dbReference>
<dbReference type="InterPro" id="IPR002939">
    <property type="entry name" value="DnaJ_C"/>
</dbReference>
<dbReference type="Gene3D" id="1.10.287.110">
    <property type="entry name" value="DnaJ domain"/>
    <property type="match status" value="1"/>
</dbReference>
<keyword evidence="8" id="KW-0143">Chaperone</keyword>
<feature type="domain" description="J" evidence="10">
    <location>
        <begin position="2"/>
        <end position="67"/>
    </location>
</feature>
<reference evidence="12" key="1">
    <citation type="submission" date="2018-05" db="EMBL/GenBank/DDBJ databases">
        <authorList>
            <person name="Lanie J.A."/>
            <person name="Ng W.-L."/>
            <person name="Kazmierczak K.M."/>
            <person name="Andrzejewski T.M."/>
            <person name="Davidsen T.M."/>
            <person name="Wayne K.J."/>
            <person name="Tettelin H."/>
            <person name="Glass J.I."/>
            <person name="Rusch D."/>
            <person name="Podicherti R."/>
            <person name="Tsui H.-C.T."/>
            <person name="Winkler M.E."/>
        </authorList>
    </citation>
    <scope>NUCLEOTIDE SEQUENCE</scope>
</reference>
<evidence type="ECO:0000256" key="1">
    <source>
        <dbReference type="ARBA" id="ARBA00022490"/>
    </source>
</evidence>
<dbReference type="EMBL" id="UINC01006486">
    <property type="protein sequence ID" value="SVA27808.1"/>
    <property type="molecule type" value="Genomic_DNA"/>
</dbReference>
<evidence type="ECO:0000256" key="6">
    <source>
        <dbReference type="ARBA" id="ARBA00022833"/>
    </source>
</evidence>
<dbReference type="Gene3D" id="2.10.230.10">
    <property type="entry name" value="Heat shock protein DnaJ, cysteine-rich domain"/>
    <property type="match status" value="1"/>
</dbReference>
<keyword evidence="4" id="KW-0677">Repeat</keyword>
<dbReference type="GO" id="GO:0031072">
    <property type="term" value="F:heat shock protein binding"/>
    <property type="evidence" value="ECO:0007669"/>
    <property type="project" value="InterPro"/>
</dbReference>
<keyword evidence="1" id="KW-0963">Cytoplasm</keyword>
<dbReference type="Pfam" id="PF00684">
    <property type="entry name" value="DnaJ_CXXCXGXG"/>
    <property type="match status" value="1"/>
</dbReference>
<evidence type="ECO:0000313" key="12">
    <source>
        <dbReference type="EMBL" id="SVA27808.1"/>
    </source>
</evidence>
<evidence type="ECO:0000256" key="8">
    <source>
        <dbReference type="ARBA" id="ARBA00023186"/>
    </source>
</evidence>
<dbReference type="PROSITE" id="PS51188">
    <property type="entry name" value="ZF_CR"/>
    <property type="match status" value="1"/>
</dbReference>
<dbReference type="GO" id="GO:0008270">
    <property type="term" value="F:zinc ion binding"/>
    <property type="evidence" value="ECO:0007669"/>
    <property type="project" value="UniProtKB-KW"/>
</dbReference>
<dbReference type="CDD" id="cd10747">
    <property type="entry name" value="DnaJ_C"/>
    <property type="match status" value="1"/>
</dbReference>
<dbReference type="InterPro" id="IPR036410">
    <property type="entry name" value="HSP_DnaJ_Cys-rich_dom_sf"/>
</dbReference>
<evidence type="ECO:0000256" key="7">
    <source>
        <dbReference type="ARBA" id="ARBA00023016"/>
    </source>
</evidence>
<name>A0A381UJG8_9ZZZZ</name>
<dbReference type="GO" id="GO:0051082">
    <property type="term" value="F:unfolded protein binding"/>
    <property type="evidence" value="ECO:0007669"/>
    <property type="project" value="InterPro"/>
</dbReference>
<dbReference type="NCBIfam" id="NF008035">
    <property type="entry name" value="PRK10767.1"/>
    <property type="match status" value="1"/>
</dbReference>
<keyword evidence="7" id="KW-0346">Stress response</keyword>
<dbReference type="Pfam" id="PF00226">
    <property type="entry name" value="DnaJ"/>
    <property type="match status" value="1"/>
</dbReference>
<dbReference type="AlphaFoldDB" id="A0A381UJG8"/>
<proteinExistence type="inferred from homology"/>
<keyword evidence="2" id="KW-0235">DNA replication</keyword>
<dbReference type="InterPro" id="IPR008971">
    <property type="entry name" value="HSP40/DnaJ_pept-bd"/>
</dbReference>
<keyword evidence="5" id="KW-0863">Zinc-finger</keyword>
<evidence type="ECO:0000256" key="9">
    <source>
        <dbReference type="SAM" id="MobiDB-lite"/>
    </source>
</evidence>
<feature type="domain" description="CR-type" evidence="11">
    <location>
        <begin position="139"/>
        <end position="216"/>
    </location>
</feature>
<evidence type="ECO:0000256" key="4">
    <source>
        <dbReference type="ARBA" id="ARBA00022737"/>
    </source>
</evidence>
<dbReference type="GO" id="GO:0042026">
    <property type="term" value="P:protein refolding"/>
    <property type="evidence" value="ECO:0007669"/>
    <property type="project" value="TreeGrafter"/>
</dbReference>
<dbReference type="GO" id="GO:0006260">
    <property type="term" value="P:DNA replication"/>
    <property type="evidence" value="ECO:0007669"/>
    <property type="project" value="UniProtKB-KW"/>
</dbReference>
<sequence length="365" mass="39458">MDFYVVLGVDRAASVSDVKRAYRRLARKYHPDINPGDREAEAFFLRVTEAYETLIDPDRRQDYDVNGGRHVGPPVGEVEFQGFDFSGITAARDESASTFGDLFADVFVNSAASRTSGTGGGGVDLHARVGVAFEEAMTGGERELTLTRVARCDVCGGSGVRRDVEVRCPECAGSGQLRWTRGHMVFSRQCVQCRGSGRRSQRPCGACRTEGVVSRTEVVVVPIPAGVIDGMRLRMARQGSAGSRGGEAGDLYVTVTVEPHPVFERDGDDLRLVVPIAVHEAALGARVEVPTVSGSATVRVPPGTQSGQRFRLRGRGAPSPQSGERGDLVVSVRIVLPRILDERSKELMREFGRVNSEDVRAELLG</sequence>
<keyword evidence="6" id="KW-0862">Zinc</keyword>
<dbReference type="FunFam" id="2.60.260.20:FF:000005">
    <property type="entry name" value="Chaperone protein dnaJ 1, mitochondrial"/>
    <property type="match status" value="1"/>
</dbReference>